<organism evidence="1">
    <name type="scientific">Clostridioides difficile</name>
    <name type="common">Peptoclostridium difficile</name>
    <dbReference type="NCBI Taxonomy" id="1496"/>
    <lineage>
        <taxon>Bacteria</taxon>
        <taxon>Bacillati</taxon>
        <taxon>Bacillota</taxon>
        <taxon>Clostridia</taxon>
        <taxon>Peptostreptococcales</taxon>
        <taxon>Peptostreptococcaceae</taxon>
        <taxon>Clostridioides</taxon>
    </lineage>
</organism>
<name>A0A069AYQ1_CLODI</name>
<protein>
    <submittedName>
        <fullName evidence="1">Uncharacterized protein</fullName>
    </submittedName>
</protein>
<dbReference type="AlphaFoldDB" id="A0A069AYQ1"/>
<gene>
    <name evidence="1" type="ORF">BN1095_6840002</name>
</gene>
<accession>A0A069AYQ1</accession>
<sequence length="78" mass="8724">MERGELVFRNQRSVSIPVQLAAGRVKLESRHVCGAFTARTVAFGFGNASVGIRADGRYRRRLGCGSRRFGLQCLRQRL</sequence>
<reference evidence="1" key="1">
    <citation type="submission" date="2014-07" db="EMBL/GenBank/DDBJ databases">
        <authorList>
            <person name="Monot Marc"/>
        </authorList>
    </citation>
    <scope>NUCLEOTIDE SEQUENCE</scope>
    <source>
        <strain evidence="1">7032989</strain>
    </source>
</reference>
<evidence type="ECO:0000313" key="1">
    <source>
        <dbReference type="EMBL" id="CDT73313.1"/>
    </source>
</evidence>
<dbReference type="EMBL" id="LK933387">
    <property type="protein sequence ID" value="CDT73313.1"/>
    <property type="molecule type" value="Genomic_DNA"/>
</dbReference>
<proteinExistence type="predicted"/>